<evidence type="ECO:0000313" key="4">
    <source>
        <dbReference type="RefSeq" id="XP_028147494.1"/>
    </source>
</evidence>
<dbReference type="PANTHER" id="PTHR21505">
    <property type="entry name" value="MADF DOMAIN-CONTAINING PROTEIN-RELATED"/>
    <property type="match status" value="1"/>
</dbReference>
<feature type="compositionally biased region" description="Polar residues" evidence="1">
    <location>
        <begin position="135"/>
        <end position="162"/>
    </location>
</feature>
<dbReference type="KEGG" id="dvv:114344999"/>
<evidence type="ECO:0000313" key="3">
    <source>
        <dbReference type="RefSeq" id="XP_028128355.1"/>
    </source>
</evidence>
<organism evidence="5">
    <name type="scientific">Diabrotica virgifera virgifera</name>
    <name type="common">western corn rootworm</name>
    <dbReference type="NCBI Taxonomy" id="50390"/>
    <lineage>
        <taxon>Eukaryota</taxon>
        <taxon>Metazoa</taxon>
        <taxon>Ecdysozoa</taxon>
        <taxon>Arthropoda</taxon>
        <taxon>Hexapoda</taxon>
        <taxon>Insecta</taxon>
        <taxon>Pterygota</taxon>
        <taxon>Neoptera</taxon>
        <taxon>Endopterygota</taxon>
        <taxon>Coleoptera</taxon>
        <taxon>Polyphaga</taxon>
        <taxon>Cucujiformia</taxon>
        <taxon>Chrysomeloidea</taxon>
        <taxon>Chrysomelidae</taxon>
        <taxon>Galerucinae</taxon>
        <taxon>Diabroticina</taxon>
        <taxon>Diabroticites</taxon>
        <taxon>Diabrotica</taxon>
    </lineage>
</organism>
<dbReference type="Pfam" id="PF10545">
    <property type="entry name" value="MADF_DNA_bdg"/>
    <property type="match status" value="1"/>
</dbReference>
<reference evidence="3 4" key="1">
    <citation type="submission" date="2025-04" db="UniProtKB">
        <authorList>
            <consortium name="RefSeq"/>
        </authorList>
    </citation>
    <scope>IDENTIFICATION</scope>
    <source>
        <tissue evidence="3 4">Whole insect</tissue>
    </source>
</reference>
<proteinExistence type="predicted"/>
<feature type="region of interest" description="Disordered" evidence="1">
    <location>
        <begin position="108"/>
        <end position="162"/>
    </location>
</feature>
<accession>A0A6P7GNZ2</accession>
<evidence type="ECO:0000256" key="1">
    <source>
        <dbReference type="SAM" id="MobiDB-lite"/>
    </source>
</evidence>
<dbReference type="RefSeq" id="XP_028151621.1">
    <property type="nucleotide sequence ID" value="XM_028295820.1"/>
</dbReference>
<dbReference type="PANTHER" id="PTHR21505:SF8">
    <property type="entry name" value="DPT-YFP REPRESSOR BY OVEREXPRESSION, ISOFORM D-RELATED"/>
    <property type="match status" value="1"/>
</dbReference>
<sequence length="300" mass="34379">MEWNEENTQNLLEMYHERPVLWNSRLADYKDRNKRRDALLEISVSFGVEKEEIEKKIRYLLSHFAREVKKEKDSEKSGNGTVETYKSKWFAYKLMEFLKDKNKPIVTQDSEGKRKRKEEDSQEVETDDGEESLQVLEQSIDGSENEVGTTAQSQSKSNSINIVKSRGRKSMATNLPIVNEAVNLMRSITTKRAEKDEFSLFGEQVAMKLRKIVSPFAKFSVQNIINTVLFEAEMGKYDNPHFIDHSHPSTPQAYPLQSFNVAHNSIPSPGHYPNTLSGRSSTSTSTINQDEDIHTLLLTL</sequence>
<dbReference type="RefSeq" id="XP_028147494.1">
    <property type="nucleotide sequence ID" value="XM_028291693.1"/>
</dbReference>
<feature type="region of interest" description="Disordered" evidence="1">
    <location>
        <begin position="268"/>
        <end position="287"/>
    </location>
</feature>
<dbReference type="SMART" id="SM00595">
    <property type="entry name" value="MADF"/>
    <property type="match status" value="1"/>
</dbReference>
<gene>
    <name evidence="5" type="primary">LOC114344999</name>
    <name evidence="3" type="synonym">LOC114324714</name>
    <name evidence="4" type="synonym">LOC114340918</name>
</gene>
<dbReference type="AlphaFoldDB" id="A0A6P7GNZ2"/>
<dbReference type="OrthoDB" id="6720674at2759"/>
<feature type="compositionally biased region" description="Acidic residues" evidence="1">
    <location>
        <begin position="120"/>
        <end position="131"/>
    </location>
</feature>
<evidence type="ECO:0000313" key="5">
    <source>
        <dbReference type="RefSeq" id="XP_028151621.1"/>
    </source>
</evidence>
<evidence type="ECO:0000259" key="2">
    <source>
        <dbReference type="PROSITE" id="PS51029"/>
    </source>
</evidence>
<protein>
    <submittedName>
        <fullName evidence="3">Uncharacterized protein LOC114324714</fullName>
    </submittedName>
    <submittedName>
        <fullName evidence="4">Uncharacterized protein LOC114340918</fullName>
    </submittedName>
    <submittedName>
        <fullName evidence="5">Uncharacterized protein LOC114344999</fullName>
    </submittedName>
</protein>
<feature type="domain" description="MADF" evidence="2">
    <location>
        <begin position="10"/>
        <end position="103"/>
    </location>
</feature>
<name>A0A6P7GNZ2_DIAVI</name>
<dbReference type="RefSeq" id="XP_028128355.1">
    <property type="nucleotide sequence ID" value="XM_028272554.1"/>
</dbReference>
<dbReference type="InterPro" id="IPR006578">
    <property type="entry name" value="MADF-dom"/>
</dbReference>
<dbReference type="PROSITE" id="PS51029">
    <property type="entry name" value="MADF"/>
    <property type="match status" value="1"/>
</dbReference>